<keyword evidence="4" id="KW-0472">Membrane</keyword>
<sequence>MCSLDRVHLNLHKKPSDQVQLRNGILINFNIISSQAPIFSQKSYTFSLDITNNRNKTIFVCQISAQPYNINRSHLVYEFLSSTKNFIINPDNGAIIQNIDYNNNNSNHYYILSGNKYSLFSINNLGQLYLISSMLNRTSEEYFELVIMISSSSSSSISYCRTNISIIRSPNWSYFNCPIMPIEWMIEEESPIGTKIGNIKEILLMINNNSELIEQIKMKLNNNNNNNNDVKAFHFNSSTGIFISKYRLDYEQKHFYSFSIILEPNELHCTLSIIIKLININDNPIIFDQKSLIYTINENNLIPYYIGRIELIDLDQLFSYEYKYYLKNISSQISIDLTTGSIILFDKLDREIHGEKLQYEIIAIDNINQKKLIDVLIININDLNDHGPIFEKDFYQININKSSQIGSIIFQIIALSYDPIMNGNISYYLINSSSIFSIDKYTGNIYLNEYIPSIITNFTLIIEAIEDGINLIDRTNVFISIINDDYIFFKLENLNQCFIDENKLNGTNICTIGKDSIDFIYYLIDPMNLFDVLSNNGTIINRKIFDYERDKHKYNVTIIVQDRKNQSILLSSINVTIYIRHLNDNPPEFLTKNFTKLLYLFYPLINTIIYKIEFIDKDQSNLTYEIINDIYTSYTLRTYTNSIE</sequence>
<evidence type="ECO:0000256" key="4">
    <source>
        <dbReference type="ARBA" id="ARBA00023136"/>
    </source>
</evidence>
<evidence type="ECO:0000313" key="8">
    <source>
        <dbReference type="Proteomes" id="UP000663889"/>
    </source>
</evidence>
<name>A0A815V383_9BILA</name>
<keyword evidence="3 5" id="KW-0106">Calcium</keyword>
<dbReference type="InterPro" id="IPR020894">
    <property type="entry name" value="Cadherin_CS"/>
</dbReference>
<comment type="subcellular location">
    <subcellularLocation>
        <location evidence="1">Membrane</location>
    </subcellularLocation>
</comment>
<dbReference type="PRINTS" id="PR00205">
    <property type="entry name" value="CADHERIN"/>
</dbReference>
<reference evidence="7" key="1">
    <citation type="submission" date="2021-02" db="EMBL/GenBank/DDBJ databases">
        <authorList>
            <person name="Nowell W R."/>
        </authorList>
    </citation>
    <scope>NUCLEOTIDE SEQUENCE</scope>
</reference>
<feature type="non-terminal residue" evidence="7">
    <location>
        <position position="1"/>
    </location>
</feature>
<dbReference type="PROSITE" id="PS50268">
    <property type="entry name" value="CADHERIN_2"/>
    <property type="match status" value="4"/>
</dbReference>
<dbReference type="InterPro" id="IPR039808">
    <property type="entry name" value="Cadherin"/>
</dbReference>
<dbReference type="Gene3D" id="2.60.40.60">
    <property type="entry name" value="Cadherins"/>
    <property type="match status" value="5"/>
</dbReference>
<dbReference type="GO" id="GO:0016342">
    <property type="term" value="C:catenin complex"/>
    <property type="evidence" value="ECO:0007669"/>
    <property type="project" value="TreeGrafter"/>
</dbReference>
<feature type="domain" description="Cadherin" evidence="6">
    <location>
        <begin position="499"/>
        <end position="589"/>
    </location>
</feature>
<comment type="caution">
    <text evidence="7">The sequence shown here is derived from an EMBL/GenBank/DDBJ whole genome shotgun (WGS) entry which is preliminary data.</text>
</comment>
<dbReference type="AlphaFoldDB" id="A0A815V383"/>
<proteinExistence type="predicted"/>
<accession>A0A815V383</accession>
<dbReference type="CDD" id="cd11304">
    <property type="entry name" value="Cadherin_repeat"/>
    <property type="match status" value="4"/>
</dbReference>
<evidence type="ECO:0000259" key="6">
    <source>
        <dbReference type="PROSITE" id="PS50268"/>
    </source>
</evidence>
<keyword evidence="2" id="KW-0677">Repeat</keyword>
<dbReference type="PROSITE" id="PS00232">
    <property type="entry name" value="CADHERIN_1"/>
    <property type="match status" value="1"/>
</dbReference>
<evidence type="ECO:0000256" key="2">
    <source>
        <dbReference type="ARBA" id="ARBA00022737"/>
    </source>
</evidence>
<dbReference type="EMBL" id="CAJNOU010007404">
    <property type="protein sequence ID" value="CAF1524084.1"/>
    <property type="molecule type" value="Genomic_DNA"/>
</dbReference>
<evidence type="ECO:0000256" key="1">
    <source>
        <dbReference type="ARBA" id="ARBA00004370"/>
    </source>
</evidence>
<dbReference type="Proteomes" id="UP000663889">
    <property type="component" value="Unassembled WGS sequence"/>
</dbReference>
<dbReference type="GO" id="GO:0008013">
    <property type="term" value="F:beta-catenin binding"/>
    <property type="evidence" value="ECO:0007669"/>
    <property type="project" value="TreeGrafter"/>
</dbReference>
<evidence type="ECO:0000256" key="5">
    <source>
        <dbReference type="PROSITE-ProRule" id="PRU00043"/>
    </source>
</evidence>
<dbReference type="PANTHER" id="PTHR24027">
    <property type="entry name" value="CADHERIN-23"/>
    <property type="match status" value="1"/>
</dbReference>
<evidence type="ECO:0000313" key="7">
    <source>
        <dbReference type="EMBL" id="CAF1524084.1"/>
    </source>
</evidence>
<dbReference type="SUPFAM" id="SSF49313">
    <property type="entry name" value="Cadherin-like"/>
    <property type="match status" value="5"/>
</dbReference>
<dbReference type="GO" id="GO:0045296">
    <property type="term" value="F:cadherin binding"/>
    <property type="evidence" value="ECO:0007669"/>
    <property type="project" value="TreeGrafter"/>
</dbReference>
<feature type="domain" description="Cadherin" evidence="6">
    <location>
        <begin position="288"/>
        <end position="390"/>
    </location>
</feature>
<protein>
    <recommendedName>
        <fullName evidence="6">Cadherin domain-containing protein</fullName>
    </recommendedName>
</protein>
<gene>
    <name evidence="7" type="ORF">SEV965_LOCUS37174</name>
</gene>
<dbReference type="PANTHER" id="PTHR24027:SF438">
    <property type="entry name" value="CADHERIN 23"/>
    <property type="match status" value="1"/>
</dbReference>
<evidence type="ECO:0000256" key="3">
    <source>
        <dbReference type="ARBA" id="ARBA00022837"/>
    </source>
</evidence>
<dbReference type="InterPro" id="IPR002126">
    <property type="entry name" value="Cadherin-like_dom"/>
</dbReference>
<dbReference type="GO" id="GO:0007156">
    <property type="term" value="P:homophilic cell adhesion via plasma membrane adhesion molecules"/>
    <property type="evidence" value="ECO:0007669"/>
    <property type="project" value="InterPro"/>
</dbReference>
<dbReference type="SMART" id="SM00112">
    <property type="entry name" value="CA"/>
    <property type="match status" value="4"/>
</dbReference>
<dbReference type="GO" id="GO:0005509">
    <property type="term" value="F:calcium ion binding"/>
    <property type="evidence" value="ECO:0007669"/>
    <property type="project" value="UniProtKB-UniRule"/>
</dbReference>
<dbReference type="InterPro" id="IPR015919">
    <property type="entry name" value="Cadherin-like_sf"/>
</dbReference>
<feature type="domain" description="Cadherin" evidence="6">
    <location>
        <begin position="178"/>
        <end position="287"/>
    </location>
</feature>
<dbReference type="GO" id="GO:0016477">
    <property type="term" value="P:cell migration"/>
    <property type="evidence" value="ECO:0007669"/>
    <property type="project" value="TreeGrafter"/>
</dbReference>
<organism evidence="7 8">
    <name type="scientific">Rotaria sordida</name>
    <dbReference type="NCBI Taxonomy" id="392033"/>
    <lineage>
        <taxon>Eukaryota</taxon>
        <taxon>Metazoa</taxon>
        <taxon>Spiralia</taxon>
        <taxon>Gnathifera</taxon>
        <taxon>Rotifera</taxon>
        <taxon>Eurotatoria</taxon>
        <taxon>Bdelloidea</taxon>
        <taxon>Philodinida</taxon>
        <taxon>Philodinidae</taxon>
        <taxon>Rotaria</taxon>
    </lineage>
</organism>
<feature type="domain" description="Cadherin" evidence="6">
    <location>
        <begin position="391"/>
        <end position="489"/>
    </location>
</feature>